<dbReference type="InterPro" id="IPR006675">
    <property type="entry name" value="HDIG_dom"/>
</dbReference>
<comment type="catalytic activity">
    <reaction evidence="6">
        <text>P(1),P(4)-bis(5'-adenosyl) tetraphosphate + H2O = 2 ADP + 2 H(+)</text>
        <dbReference type="Rhea" id="RHEA:24252"/>
        <dbReference type="ChEBI" id="CHEBI:15377"/>
        <dbReference type="ChEBI" id="CHEBI:15378"/>
        <dbReference type="ChEBI" id="CHEBI:58141"/>
        <dbReference type="ChEBI" id="CHEBI:456216"/>
        <dbReference type="EC" id="3.6.1.41"/>
    </reaction>
</comment>
<comment type="caution">
    <text evidence="8">The sequence shown here is derived from an EMBL/GenBank/DDBJ whole genome shotgun (WGS) entry which is preliminary data.</text>
</comment>
<dbReference type="InterPro" id="IPR003607">
    <property type="entry name" value="HD/PDEase_dom"/>
</dbReference>
<protein>
    <recommendedName>
        <fullName evidence="1">bis(5'-nucleosyl)-tetraphosphatase (symmetrical)</fullName>
        <ecNumber evidence="1">3.6.1.41</ecNumber>
    </recommendedName>
</protein>
<dbReference type="InterPro" id="IPR051094">
    <property type="entry name" value="Diverse_Catalytic_Enzymes"/>
</dbReference>
<gene>
    <name evidence="8" type="primary">yqeK</name>
    <name evidence="8" type="ORF">HZY91_07410</name>
</gene>
<dbReference type="PROSITE" id="PS51831">
    <property type="entry name" value="HD"/>
    <property type="match status" value="1"/>
</dbReference>
<name>A0ABS0LRC5_9LACT</name>
<keyword evidence="5" id="KW-0408">Iron</keyword>
<keyword evidence="3" id="KW-0547">Nucleotide-binding</keyword>
<keyword evidence="2" id="KW-0479">Metal-binding</keyword>
<evidence type="ECO:0000256" key="5">
    <source>
        <dbReference type="ARBA" id="ARBA00023004"/>
    </source>
</evidence>
<dbReference type="SMART" id="SM00471">
    <property type="entry name" value="HDc"/>
    <property type="match status" value="1"/>
</dbReference>
<dbReference type="NCBIfam" id="TIGR00488">
    <property type="entry name" value="bis(5'-nucleosyl)-tetraphosphatase (symmetrical) YqeK"/>
    <property type="match status" value="1"/>
</dbReference>
<dbReference type="GO" id="GO:0008803">
    <property type="term" value="F:bis(5'-nucleosyl)-tetraphosphatase (symmetrical) activity"/>
    <property type="evidence" value="ECO:0007669"/>
    <property type="project" value="UniProtKB-EC"/>
</dbReference>
<dbReference type="NCBIfam" id="TIGR00277">
    <property type="entry name" value="HDIG"/>
    <property type="match status" value="1"/>
</dbReference>
<evidence type="ECO:0000256" key="2">
    <source>
        <dbReference type="ARBA" id="ARBA00022723"/>
    </source>
</evidence>
<dbReference type="EC" id="3.6.1.41" evidence="1"/>
<evidence type="ECO:0000259" key="7">
    <source>
        <dbReference type="PROSITE" id="PS51831"/>
    </source>
</evidence>
<evidence type="ECO:0000256" key="6">
    <source>
        <dbReference type="ARBA" id="ARBA00049417"/>
    </source>
</evidence>
<evidence type="ECO:0000313" key="8">
    <source>
        <dbReference type="EMBL" id="MBG9986722.1"/>
    </source>
</evidence>
<proteinExistence type="predicted"/>
<dbReference type="Pfam" id="PF01966">
    <property type="entry name" value="HD"/>
    <property type="match status" value="1"/>
</dbReference>
<reference evidence="8 9" key="1">
    <citation type="submission" date="2020-07" db="EMBL/GenBank/DDBJ databases">
        <title>Facklamia lactis sp. nov., isolated from raw milk.</title>
        <authorList>
            <person name="Doll E.V."/>
            <person name="Huptas C."/>
            <person name="Staib L."/>
            <person name="Wenning M."/>
            <person name="Scherer S."/>
        </authorList>
    </citation>
    <scope>NUCLEOTIDE SEQUENCE [LARGE SCALE GENOMIC DNA]</scope>
    <source>
        <strain evidence="8 9">DSM 111018</strain>
    </source>
</reference>
<dbReference type="Gene3D" id="1.10.3210.10">
    <property type="entry name" value="Hypothetical protein af1432"/>
    <property type="match status" value="1"/>
</dbReference>
<dbReference type="RefSeq" id="WP_197115640.1">
    <property type="nucleotide sequence ID" value="NZ_JACBXQ010000004.1"/>
</dbReference>
<dbReference type="SUPFAM" id="SSF109604">
    <property type="entry name" value="HD-domain/PDEase-like"/>
    <property type="match status" value="1"/>
</dbReference>
<dbReference type="CDD" id="cd00077">
    <property type="entry name" value="HDc"/>
    <property type="match status" value="1"/>
</dbReference>
<evidence type="ECO:0000256" key="1">
    <source>
        <dbReference type="ARBA" id="ARBA00012506"/>
    </source>
</evidence>
<keyword evidence="4 8" id="KW-0378">Hydrolase</keyword>
<organism evidence="8 9">
    <name type="scientific">Facklamia lactis</name>
    <dbReference type="NCBI Taxonomy" id="2749967"/>
    <lineage>
        <taxon>Bacteria</taxon>
        <taxon>Bacillati</taxon>
        <taxon>Bacillota</taxon>
        <taxon>Bacilli</taxon>
        <taxon>Lactobacillales</taxon>
        <taxon>Aerococcaceae</taxon>
        <taxon>Facklamia</taxon>
    </lineage>
</organism>
<sequence>MKNIVYQRNIINISREELIDRLRHNLSDWRFNHVLRVEQTALELADKHGADDEQVSIAALMHDYAKEMDHQEMFKLAQQFWDDGTLDQANDGIWHGFAAAQICRTQMGCQEPQVLNAIASHTTGWTEMTQIGKIIYLADYIEPFRDFKGIEKLRKLAKEDLDQACYKKIRLSIKHLMKKQMYIYPVQLTVYNVWTEKINQGIGL</sequence>
<dbReference type="EMBL" id="JACBXQ010000004">
    <property type="protein sequence ID" value="MBG9986722.1"/>
    <property type="molecule type" value="Genomic_DNA"/>
</dbReference>
<dbReference type="Proteomes" id="UP000721415">
    <property type="component" value="Unassembled WGS sequence"/>
</dbReference>
<evidence type="ECO:0000256" key="3">
    <source>
        <dbReference type="ARBA" id="ARBA00022741"/>
    </source>
</evidence>
<evidence type="ECO:0000313" key="9">
    <source>
        <dbReference type="Proteomes" id="UP000721415"/>
    </source>
</evidence>
<feature type="domain" description="HD" evidence="7">
    <location>
        <begin position="30"/>
        <end position="144"/>
    </location>
</feature>
<dbReference type="PANTHER" id="PTHR35795:SF1">
    <property type="entry name" value="BIS(5'-NUCLEOSYL)-TETRAPHOSPHATASE, SYMMETRICAL"/>
    <property type="match status" value="1"/>
</dbReference>
<accession>A0ABS0LRC5</accession>
<dbReference type="InterPro" id="IPR005249">
    <property type="entry name" value="YqeK"/>
</dbReference>
<keyword evidence="9" id="KW-1185">Reference proteome</keyword>
<dbReference type="PANTHER" id="PTHR35795">
    <property type="entry name" value="SLR1885 PROTEIN"/>
    <property type="match status" value="1"/>
</dbReference>
<evidence type="ECO:0000256" key="4">
    <source>
        <dbReference type="ARBA" id="ARBA00022801"/>
    </source>
</evidence>
<dbReference type="InterPro" id="IPR006674">
    <property type="entry name" value="HD_domain"/>
</dbReference>